<dbReference type="SUPFAM" id="SSF49590">
    <property type="entry name" value="PHL pollen allergen"/>
    <property type="match status" value="1"/>
</dbReference>
<keyword evidence="3" id="KW-1185">Reference proteome</keyword>
<dbReference type="AlphaFoldDB" id="A0A137PHW8"/>
<protein>
    <submittedName>
        <fullName evidence="2">Carbohydrate-binding module family 63 protein</fullName>
    </submittedName>
</protein>
<dbReference type="Proteomes" id="UP000070444">
    <property type="component" value="Unassembled WGS sequence"/>
</dbReference>
<proteinExistence type="predicted"/>
<dbReference type="InterPro" id="IPR036749">
    <property type="entry name" value="Expansin_CBD_sf"/>
</dbReference>
<dbReference type="STRING" id="796925.A0A137PHW8"/>
<evidence type="ECO:0000256" key="1">
    <source>
        <dbReference type="ARBA" id="ARBA00022729"/>
    </source>
</evidence>
<accession>A0A137PHW8</accession>
<sequence>MSWLRWLLIANHGYYCIKSTGKDNSSSNNIVGTAKYDVNIGPGKGNCNYETVLPIGFASLGPKVFSDSAACGQCLEVKHKNHGQKLKVMVMDICVGCAANDMMLDYNTYTQLGDTLKGSMPVEWNMITCPTKGSVKYQFFPNSSRYWFGIGIRNAAIPVVKLEIFGDFGWTTIPRSNFNYFILSDPGPGPYKLRATSKFGESIVEDNVPLLNGTLHEGKAQFRNGTLDSAATYDSLLESDMD</sequence>
<organism evidence="2 3">
    <name type="scientific">Conidiobolus coronatus (strain ATCC 28846 / CBS 209.66 / NRRL 28638)</name>
    <name type="common">Delacroixia coronata</name>
    <dbReference type="NCBI Taxonomy" id="796925"/>
    <lineage>
        <taxon>Eukaryota</taxon>
        <taxon>Fungi</taxon>
        <taxon>Fungi incertae sedis</taxon>
        <taxon>Zoopagomycota</taxon>
        <taxon>Entomophthoromycotina</taxon>
        <taxon>Entomophthoromycetes</taxon>
        <taxon>Entomophthorales</taxon>
        <taxon>Ancylistaceae</taxon>
        <taxon>Conidiobolus</taxon>
    </lineage>
</organism>
<dbReference type="EMBL" id="KQ964422">
    <property type="protein sequence ID" value="KXN74603.1"/>
    <property type="molecule type" value="Genomic_DNA"/>
</dbReference>
<dbReference type="OMA" id="CAANDMM"/>
<dbReference type="PANTHER" id="PTHR31836">
    <property type="match status" value="1"/>
</dbReference>
<dbReference type="PANTHER" id="PTHR31836:SF21">
    <property type="entry name" value="EXPANSIN-LIKE PROTEIN 7"/>
    <property type="match status" value="1"/>
</dbReference>
<dbReference type="SUPFAM" id="SSF50685">
    <property type="entry name" value="Barwin-like endoglucanases"/>
    <property type="match status" value="1"/>
</dbReference>
<dbReference type="Gene3D" id="2.40.40.10">
    <property type="entry name" value="RlpA-like domain"/>
    <property type="match status" value="1"/>
</dbReference>
<gene>
    <name evidence="2" type="ORF">CONCODRAFT_67453</name>
</gene>
<evidence type="ECO:0000313" key="2">
    <source>
        <dbReference type="EMBL" id="KXN74603.1"/>
    </source>
</evidence>
<dbReference type="InterPro" id="IPR051477">
    <property type="entry name" value="Expansin_CellWall"/>
</dbReference>
<dbReference type="InterPro" id="IPR036908">
    <property type="entry name" value="RlpA-like_sf"/>
</dbReference>
<dbReference type="OrthoDB" id="406505at2759"/>
<name>A0A137PHW8_CONC2</name>
<dbReference type="Gene3D" id="2.60.40.760">
    <property type="entry name" value="Expansin, cellulose-binding-like domain"/>
    <property type="match status" value="1"/>
</dbReference>
<dbReference type="InterPro" id="IPR049818">
    <property type="entry name" value="Expansin_EXLX1-like"/>
</dbReference>
<dbReference type="NCBIfam" id="NF041144">
    <property type="entry name" value="expansin_EXLX1"/>
    <property type="match status" value="1"/>
</dbReference>
<keyword evidence="1" id="KW-0732">Signal</keyword>
<reference evidence="2 3" key="1">
    <citation type="journal article" date="2015" name="Genome Biol. Evol.">
        <title>Phylogenomic analyses indicate that early fungi evolved digesting cell walls of algal ancestors of land plants.</title>
        <authorList>
            <person name="Chang Y."/>
            <person name="Wang S."/>
            <person name="Sekimoto S."/>
            <person name="Aerts A.L."/>
            <person name="Choi C."/>
            <person name="Clum A."/>
            <person name="LaButti K.M."/>
            <person name="Lindquist E.A."/>
            <person name="Yee Ngan C."/>
            <person name="Ohm R.A."/>
            <person name="Salamov A.A."/>
            <person name="Grigoriev I.V."/>
            <person name="Spatafora J.W."/>
            <person name="Berbee M.L."/>
        </authorList>
    </citation>
    <scope>NUCLEOTIDE SEQUENCE [LARGE SCALE GENOMIC DNA]</scope>
    <source>
        <strain evidence="2 3">NRRL 28638</strain>
    </source>
</reference>
<evidence type="ECO:0000313" key="3">
    <source>
        <dbReference type="Proteomes" id="UP000070444"/>
    </source>
</evidence>
<dbReference type="CDD" id="cd22271">
    <property type="entry name" value="DPBB_EXP_N-like"/>
    <property type="match status" value="1"/>
</dbReference>